<name>A0ABR4XQW4_9LACO</name>
<gene>
    <name evidence="1" type="ORF">Q757_04665</name>
</gene>
<reference evidence="1 2" key="1">
    <citation type="journal article" date="2014" name="Antonie Van Leeuwenhoek">
        <title>Oenococcus alcoholitolerans sp. nov., a lactic acid bacteria isolated from cachaca and ethanol fermentation processes.</title>
        <authorList>
            <person name="Badotti F."/>
            <person name="Moreira A.P."/>
            <person name="Tonon L.A."/>
            <person name="de Lucena B.T."/>
            <person name="Gomes Fde C."/>
            <person name="Kruger R."/>
            <person name="Thompson C.C."/>
            <person name="de Morais M.A.Jr."/>
            <person name="Rosa C.A."/>
            <person name="Thompson F.L."/>
        </authorList>
    </citation>
    <scope>NUCLEOTIDE SEQUENCE [LARGE SCALE GENOMIC DNA]</scope>
    <source>
        <strain evidence="1 2">UFRJ-M7.2.18</strain>
    </source>
</reference>
<dbReference type="EMBL" id="AXCV01000185">
    <property type="protein sequence ID" value="KGO31848.1"/>
    <property type="molecule type" value="Genomic_DNA"/>
</dbReference>
<dbReference type="PANTHER" id="PTHR43340:SF1">
    <property type="entry name" value="HYPOXANTHINE PHOSPHORIBOSYLTRANSFERASE"/>
    <property type="match status" value="1"/>
</dbReference>
<evidence type="ECO:0000313" key="2">
    <source>
        <dbReference type="Proteomes" id="UP000030023"/>
    </source>
</evidence>
<dbReference type="Proteomes" id="UP000030023">
    <property type="component" value="Unassembled WGS sequence"/>
</dbReference>
<dbReference type="Gene3D" id="3.40.50.2020">
    <property type="match status" value="1"/>
</dbReference>
<evidence type="ECO:0008006" key="3">
    <source>
        <dbReference type="Google" id="ProtNLM"/>
    </source>
</evidence>
<keyword evidence="2" id="KW-1185">Reference proteome</keyword>
<dbReference type="InterPro" id="IPR029057">
    <property type="entry name" value="PRTase-like"/>
</dbReference>
<dbReference type="InterPro" id="IPR050408">
    <property type="entry name" value="HGPRT"/>
</dbReference>
<dbReference type="PANTHER" id="PTHR43340">
    <property type="entry name" value="HYPOXANTHINE-GUANINE PHOSPHORIBOSYLTRANSFERASE"/>
    <property type="match status" value="1"/>
</dbReference>
<protein>
    <recommendedName>
        <fullName evidence="3">Phosphoribosyltransferase domain-containing protein</fullName>
    </recommendedName>
</protein>
<comment type="caution">
    <text evidence="1">The sequence shown here is derived from an EMBL/GenBank/DDBJ whole genome shotgun (WGS) entry which is preliminary data.</text>
</comment>
<dbReference type="SUPFAM" id="SSF53271">
    <property type="entry name" value="PRTase-like"/>
    <property type="match status" value="1"/>
</dbReference>
<evidence type="ECO:0000313" key="1">
    <source>
        <dbReference type="EMBL" id="KGO31848.1"/>
    </source>
</evidence>
<organism evidence="1 2">
    <name type="scientific">Oenococcus alcoholitolerans</name>
    <dbReference type="NCBI Taxonomy" id="931074"/>
    <lineage>
        <taxon>Bacteria</taxon>
        <taxon>Bacillati</taxon>
        <taxon>Bacillota</taxon>
        <taxon>Bacilli</taxon>
        <taxon>Lactobacillales</taxon>
        <taxon>Lactobacillaceae</taxon>
        <taxon>Oenococcus</taxon>
    </lineage>
</organism>
<accession>A0ABR4XQW4</accession>
<sequence>MAGRLFKLKGASQITTVVLTDKKEARQVPVRIDYAGLEVPNEFIVGYGMDYNSRFRNLPVIAILDTNKLDDIK</sequence>
<proteinExistence type="predicted"/>